<feature type="repeat" description="CXXCXGXG motif" evidence="9">
    <location>
        <begin position="165"/>
        <end position="172"/>
    </location>
</feature>
<feature type="repeat" description="CXXCXGXG motif" evidence="9">
    <location>
        <begin position="148"/>
        <end position="155"/>
    </location>
</feature>
<keyword evidence="3 9" id="KW-0479">Metal-binding</keyword>
<feature type="binding site" evidence="9">
    <location>
        <position position="151"/>
    </location>
    <ligand>
        <name>Zn(2+)</name>
        <dbReference type="ChEBI" id="CHEBI:29105"/>
        <label>1</label>
    </ligand>
</feature>
<dbReference type="Gene3D" id="2.10.230.10">
    <property type="entry name" value="Heat shock protein DnaJ, cysteine-rich domain"/>
    <property type="match status" value="1"/>
</dbReference>
<name>A0ABV3S7W6_9GAMM</name>
<dbReference type="InterPro" id="IPR012724">
    <property type="entry name" value="DnaJ"/>
</dbReference>
<evidence type="ECO:0000256" key="3">
    <source>
        <dbReference type="ARBA" id="ARBA00022723"/>
    </source>
</evidence>
<keyword evidence="14" id="KW-1185">Reference proteome</keyword>
<dbReference type="CDD" id="cd06257">
    <property type="entry name" value="DnaJ"/>
    <property type="match status" value="1"/>
</dbReference>
<dbReference type="PANTHER" id="PTHR43096:SF48">
    <property type="entry name" value="CHAPERONE PROTEIN DNAJ"/>
    <property type="match status" value="1"/>
</dbReference>
<evidence type="ECO:0000259" key="12">
    <source>
        <dbReference type="PROSITE" id="PS51188"/>
    </source>
</evidence>
<dbReference type="NCBIfam" id="NF008035">
    <property type="entry name" value="PRK10767.1"/>
    <property type="match status" value="1"/>
</dbReference>
<evidence type="ECO:0000256" key="2">
    <source>
        <dbReference type="ARBA" id="ARBA00022705"/>
    </source>
</evidence>
<gene>
    <name evidence="9 13" type="primary">dnaJ</name>
    <name evidence="13" type="ORF">V6X64_03895</name>
</gene>
<feature type="binding site" evidence="9">
    <location>
        <position position="148"/>
    </location>
    <ligand>
        <name>Zn(2+)</name>
        <dbReference type="ChEBI" id="CHEBI:29105"/>
        <label>1</label>
    </ligand>
</feature>
<dbReference type="InterPro" id="IPR001623">
    <property type="entry name" value="DnaJ_domain"/>
</dbReference>
<dbReference type="GO" id="GO:0016491">
    <property type="term" value="F:oxidoreductase activity"/>
    <property type="evidence" value="ECO:0007669"/>
    <property type="project" value="UniProtKB-KW"/>
</dbReference>
<evidence type="ECO:0000313" key="14">
    <source>
        <dbReference type="Proteomes" id="UP001556653"/>
    </source>
</evidence>
<dbReference type="Gene3D" id="2.60.260.20">
    <property type="entry name" value="Urease metallochaperone UreE, N-terminal domain"/>
    <property type="match status" value="2"/>
</dbReference>
<evidence type="ECO:0000256" key="10">
    <source>
        <dbReference type="PROSITE-ProRule" id="PRU00546"/>
    </source>
</evidence>
<keyword evidence="4 9" id="KW-0677">Repeat</keyword>
<dbReference type="CDD" id="cd10747">
    <property type="entry name" value="DnaJ_C"/>
    <property type="match status" value="1"/>
</dbReference>
<comment type="subunit">
    <text evidence="9">Homodimer.</text>
</comment>
<evidence type="ECO:0000256" key="8">
    <source>
        <dbReference type="ARBA" id="ARBA00023186"/>
    </source>
</evidence>
<keyword evidence="1 9" id="KW-0963">Cytoplasm</keyword>
<evidence type="ECO:0000259" key="11">
    <source>
        <dbReference type="PROSITE" id="PS50076"/>
    </source>
</evidence>
<organism evidence="13 14">
    <name type="scientific">Spiribacter onubensis</name>
    <dbReference type="NCBI Taxonomy" id="3122420"/>
    <lineage>
        <taxon>Bacteria</taxon>
        <taxon>Pseudomonadati</taxon>
        <taxon>Pseudomonadota</taxon>
        <taxon>Gammaproteobacteria</taxon>
        <taxon>Chromatiales</taxon>
        <taxon>Ectothiorhodospiraceae</taxon>
        <taxon>Spiribacter</taxon>
    </lineage>
</organism>
<keyword evidence="2 9" id="KW-0235">DNA replication</keyword>
<feature type="binding site" evidence="9">
    <location>
        <position position="204"/>
    </location>
    <ligand>
        <name>Zn(2+)</name>
        <dbReference type="ChEBI" id="CHEBI:29105"/>
        <label>1</label>
    </ligand>
</feature>
<protein>
    <recommendedName>
        <fullName evidence="9">Chaperone protein DnaJ</fullName>
    </recommendedName>
</protein>
<evidence type="ECO:0000256" key="1">
    <source>
        <dbReference type="ARBA" id="ARBA00022490"/>
    </source>
</evidence>
<feature type="binding site" evidence="9">
    <location>
        <position position="165"/>
    </location>
    <ligand>
        <name>Zn(2+)</name>
        <dbReference type="ChEBI" id="CHEBI:29105"/>
        <label>2</label>
    </ligand>
</feature>
<sequence length="379" mass="40488">MAKRDYYEILGVSQNASESDLKKAYRRLAMKYHPDRNPGDSDAEMRFKEAKEAYEILSDPQKRSAYDQFGHAGVDPSAGGGGGGGFGRGGADFADIFSDVFGDIFGGGGRGGARAFRGADLRYRMEVTLEEAVHGVEREIRIPTQVRCDACEGSGAAPGSEPQACPTCNGHGDVRVQQGFFSIQQTCPRCSGTGQIVSDPCRQCGGSGTVPDHKTLNVRVPAGVDTGDRIRLSGEGEPGEQGGPPGDLYVEMVVKPHPIFTREGADLRCDIPLSVTTAALGGELEVPTLDGRVTLRVPAGTQSGKVFRVRGKGVRPVRGGTSGDLLCRVAVETPVNLTTRQKELLEELAETLEKGGEHHNPRGSSWLDSVKSFFEGMKF</sequence>
<dbReference type="HAMAP" id="MF_01152">
    <property type="entry name" value="DnaJ"/>
    <property type="match status" value="1"/>
</dbReference>
<dbReference type="PRINTS" id="PR00625">
    <property type="entry name" value="JDOMAIN"/>
</dbReference>
<keyword evidence="13" id="KW-0560">Oxidoreductase</keyword>
<evidence type="ECO:0000313" key="13">
    <source>
        <dbReference type="EMBL" id="MEX0386140.1"/>
    </source>
</evidence>
<proteinExistence type="inferred from homology"/>
<feature type="binding site" evidence="9">
    <location>
        <position position="190"/>
    </location>
    <ligand>
        <name>Zn(2+)</name>
        <dbReference type="ChEBI" id="CHEBI:29105"/>
        <label>2</label>
    </ligand>
</feature>
<accession>A0ABV3S7W6</accession>
<comment type="cofactor">
    <cofactor evidence="9">
        <name>Zn(2+)</name>
        <dbReference type="ChEBI" id="CHEBI:29105"/>
    </cofactor>
    <text evidence="9">Binds 2 Zn(2+) ions per monomer.</text>
</comment>
<feature type="binding site" evidence="9">
    <location>
        <position position="168"/>
    </location>
    <ligand>
        <name>Zn(2+)</name>
        <dbReference type="ChEBI" id="CHEBI:29105"/>
        <label>2</label>
    </ligand>
</feature>
<dbReference type="RefSeq" id="WP_367966618.1">
    <property type="nucleotide sequence ID" value="NZ_JBAKFJ010000001.1"/>
</dbReference>
<feature type="repeat" description="CXXCXGXG motif" evidence="9">
    <location>
        <begin position="187"/>
        <end position="194"/>
    </location>
</feature>
<keyword evidence="8 9" id="KW-0143">Chaperone</keyword>
<dbReference type="InterPro" id="IPR036410">
    <property type="entry name" value="HSP_DnaJ_Cys-rich_dom_sf"/>
</dbReference>
<feature type="repeat" description="CXXCXGXG motif" evidence="9">
    <location>
        <begin position="201"/>
        <end position="208"/>
    </location>
</feature>
<dbReference type="SUPFAM" id="SSF46565">
    <property type="entry name" value="Chaperone J-domain"/>
    <property type="match status" value="1"/>
</dbReference>
<dbReference type="Gene3D" id="1.10.287.110">
    <property type="entry name" value="DnaJ domain"/>
    <property type="match status" value="1"/>
</dbReference>
<comment type="function">
    <text evidence="9">Participates actively in the response to hyperosmotic and heat shock by preventing the aggregation of stress-denatured proteins and by disaggregating proteins, also in an autonomous, DnaK-independent fashion. Unfolded proteins bind initially to DnaJ; upon interaction with the DnaJ-bound protein, DnaK hydrolyzes its bound ATP, resulting in the formation of a stable complex. GrpE releases ADP from DnaK; ATP binding to DnaK triggers the release of the substrate protein, thus completing the reaction cycle. Several rounds of ATP-dependent interactions between DnaJ, DnaK and GrpE are required for fully efficient folding. Also involved, together with DnaK and GrpE, in the DNA replication of plasmids through activation of initiation proteins.</text>
</comment>
<feature type="domain" description="J" evidence="11">
    <location>
        <begin position="5"/>
        <end position="70"/>
    </location>
</feature>
<keyword evidence="7 9" id="KW-0346">Stress response</keyword>
<dbReference type="PROSITE" id="PS00636">
    <property type="entry name" value="DNAJ_1"/>
    <property type="match status" value="1"/>
</dbReference>
<keyword evidence="5 9" id="KW-0863">Zinc-finger</keyword>
<comment type="domain">
    <text evidence="9">The J domain is necessary and sufficient to stimulate DnaK ATPase activity. Zinc center 1 plays an important role in the autonomous, DnaK-independent chaperone activity of DnaJ. Zinc center 2 is essential for interaction with DnaK and for DnaJ activity.</text>
</comment>
<feature type="zinc finger region" description="CR-type" evidence="10">
    <location>
        <begin position="135"/>
        <end position="213"/>
    </location>
</feature>
<evidence type="ECO:0000256" key="4">
    <source>
        <dbReference type="ARBA" id="ARBA00022737"/>
    </source>
</evidence>
<comment type="caution">
    <text evidence="13">The sequence shown here is derived from an EMBL/GenBank/DDBJ whole genome shotgun (WGS) entry which is preliminary data.</text>
</comment>
<comment type="subcellular location">
    <subcellularLocation>
        <location evidence="9">Cytoplasm</location>
    </subcellularLocation>
</comment>
<dbReference type="InterPro" id="IPR002939">
    <property type="entry name" value="DnaJ_C"/>
</dbReference>
<reference evidence="13 14" key="1">
    <citation type="submission" date="2024-02" db="EMBL/GenBank/DDBJ databases">
        <title>New especies of Spiribacter isolated from saline water.</title>
        <authorList>
            <person name="Leon M.J."/>
            <person name="De La Haba R."/>
            <person name="Sanchez-Porro C."/>
            <person name="Ventosa A."/>
        </authorList>
    </citation>
    <scope>NUCLEOTIDE SEQUENCE [LARGE SCALE GENOMIC DNA]</scope>
    <source>
        <strain evidence="14">ag22IC4-227</strain>
    </source>
</reference>
<dbReference type="CDD" id="cd10719">
    <property type="entry name" value="DnaJ_zf"/>
    <property type="match status" value="1"/>
</dbReference>
<dbReference type="SMART" id="SM00271">
    <property type="entry name" value="DnaJ"/>
    <property type="match status" value="1"/>
</dbReference>
<feature type="binding site" evidence="9">
    <location>
        <position position="187"/>
    </location>
    <ligand>
        <name>Zn(2+)</name>
        <dbReference type="ChEBI" id="CHEBI:29105"/>
        <label>2</label>
    </ligand>
</feature>
<feature type="domain" description="CR-type" evidence="12">
    <location>
        <begin position="135"/>
        <end position="213"/>
    </location>
</feature>
<dbReference type="Pfam" id="PF01556">
    <property type="entry name" value="DnaJ_C"/>
    <property type="match status" value="1"/>
</dbReference>
<dbReference type="PROSITE" id="PS51188">
    <property type="entry name" value="ZF_CR"/>
    <property type="match status" value="1"/>
</dbReference>
<feature type="binding site" evidence="9">
    <location>
        <position position="201"/>
    </location>
    <ligand>
        <name>Zn(2+)</name>
        <dbReference type="ChEBI" id="CHEBI:29105"/>
        <label>1</label>
    </ligand>
</feature>
<keyword evidence="6 9" id="KW-0862">Zinc</keyword>
<evidence type="ECO:0000256" key="7">
    <source>
        <dbReference type="ARBA" id="ARBA00023016"/>
    </source>
</evidence>
<dbReference type="InterPro" id="IPR018253">
    <property type="entry name" value="DnaJ_domain_CS"/>
</dbReference>
<evidence type="ECO:0000256" key="5">
    <source>
        <dbReference type="ARBA" id="ARBA00022771"/>
    </source>
</evidence>
<dbReference type="SUPFAM" id="SSF57938">
    <property type="entry name" value="DnaJ/Hsp40 cysteine-rich domain"/>
    <property type="match status" value="1"/>
</dbReference>
<evidence type="ECO:0000256" key="9">
    <source>
        <dbReference type="HAMAP-Rule" id="MF_01152"/>
    </source>
</evidence>
<dbReference type="InterPro" id="IPR036869">
    <property type="entry name" value="J_dom_sf"/>
</dbReference>
<dbReference type="Pfam" id="PF00684">
    <property type="entry name" value="DnaJ_CXXCXGXG"/>
    <property type="match status" value="1"/>
</dbReference>
<dbReference type="Proteomes" id="UP001556653">
    <property type="component" value="Unassembled WGS sequence"/>
</dbReference>
<dbReference type="EMBL" id="JBAKFJ010000001">
    <property type="protein sequence ID" value="MEX0386140.1"/>
    <property type="molecule type" value="Genomic_DNA"/>
</dbReference>
<evidence type="ECO:0000256" key="6">
    <source>
        <dbReference type="ARBA" id="ARBA00022833"/>
    </source>
</evidence>
<comment type="similarity">
    <text evidence="9">Belongs to the DnaJ family.</text>
</comment>
<dbReference type="PROSITE" id="PS50076">
    <property type="entry name" value="DNAJ_2"/>
    <property type="match status" value="1"/>
</dbReference>
<dbReference type="Pfam" id="PF00226">
    <property type="entry name" value="DnaJ"/>
    <property type="match status" value="1"/>
</dbReference>
<dbReference type="SUPFAM" id="SSF49493">
    <property type="entry name" value="HSP40/DnaJ peptide-binding domain"/>
    <property type="match status" value="2"/>
</dbReference>
<dbReference type="NCBIfam" id="TIGR02349">
    <property type="entry name" value="DnaJ_bact"/>
    <property type="match status" value="1"/>
</dbReference>
<dbReference type="InterPro" id="IPR008971">
    <property type="entry name" value="HSP40/DnaJ_pept-bd"/>
</dbReference>
<dbReference type="PANTHER" id="PTHR43096">
    <property type="entry name" value="DNAJ HOMOLOG 1, MITOCHONDRIAL-RELATED"/>
    <property type="match status" value="1"/>
</dbReference>
<dbReference type="InterPro" id="IPR001305">
    <property type="entry name" value="HSP_DnaJ_Cys-rich_dom"/>
</dbReference>